<gene>
    <name evidence="2" type="ORF">LMG32289_03511</name>
</gene>
<comment type="caution">
    <text evidence="2">The sequence shown here is derived from an EMBL/GenBank/DDBJ whole genome shotgun (WGS) entry which is preliminary data.</text>
</comment>
<keyword evidence="1" id="KW-0175">Coiled coil</keyword>
<dbReference type="EMBL" id="CAJZAG010000007">
    <property type="protein sequence ID" value="CAG9176374.1"/>
    <property type="molecule type" value="Genomic_DNA"/>
</dbReference>
<organism evidence="2 3">
    <name type="scientific">Cupriavidus pampae</name>
    <dbReference type="NCBI Taxonomy" id="659251"/>
    <lineage>
        <taxon>Bacteria</taxon>
        <taxon>Pseudomonadati</taxon>
        <taxon>Pseudomonadota</taxon>
        <taxon>Betaproteobacteria</taxon>
        <taxon>Burkholderiales</taxon>
        <taxon>Burkholderiaceae</taxon>
        <taxon>Cupriavidus</taxon>
    </lineage>
</organism>
<keyword evidence="3" id="KW-1185">Reference proteome</keyword>
<dbReference type="RefSeq" id="WP_223990536.1">
    <property type="nucleotide sequence ID" value="NZ_CAJZAG010000007.1"/>
</dbReference>
<protein>
    <submittedName>
        <fullName evidence="2">Uncharacterized protein</fullName>
    </submittedName>
</protein>
<evidence type="ECO:0000313" key="3">
    <source>
        <dbReference type="Proteomes" id="UP000706525"/>
    </source>
</evidence>
<sequence>MRNDIDAATIWPASRAVGVRVDVDGKREDRAADRTADRVDTDAACGDGIWQNTIAAADHALEEANRIQRGVQQNLKLMQEMRNLREELRKAHAEVDRYRGMHARVVVSMRQIEEERDAELARLQADNEMLLVRHRVYKLLAEHYATAALGFDAKVFTEHRDRVLEHVLFQRRKGTPVTRITRADISFLLL</sequence>
<accession>A0ABN7YSB7</accession>
<evidence type="ECO:0000256" key="1">
    <source>
        <dbReference type="SAM" id="Coils"/>
    </source>
</evidence>
<reference evidence="2 3" key="1">
    <citation type="submission" date="2021-08" db="EMBL/GenBank/DDBJ databases">
        <authorList>
            <person name="Peeters C."/>
        </authorList>
    </citation>
    <scope>NUCLEOTIDE SEQUENCE [LARGE SCALE GENOMIC DNA]</scope>
    <source>
        <strain evidence="2 3">LMG 32289</strain>
    </source>
</reference>
<dbReference type="Proteomes" id="UP000706525">
    <property type="component" value="Unassembled WGS sequence"/>
</dbReference>
<evidence type="ECO:0000313" key="2">
    <source>
        <dbReference type="EMBL" id="CAG9176374.1"/>
    </source>
</evidence>
<proteinExistence type="predicted"/>
<feature type="coiled-coil region" evidence="1">
    <location>
        <begin position="67"/>
        <end position="101"/>
    </location>
</feature>
<name>A0ABN7YSB7_9BURK</name>